<reference evidence="2 3" key="1">
    <citation type="journal article" date="2009" name="PLoS ONE">
        <title>Methylobacterium genome sequences: a reference blueprint to investigate microbial metabolism of C1 compounds from natural and industrial sources.</title>
        <authorList>
            <person name="Vuilleumier S."/>
            <person name="Chistoserdova L."/>
            <person name="Lee M.-C."/>
            <person name="Bringel F."/>
            <person name="Lajus A."/>
            <person name="Zhou Y."/>
            <person name="Gourion B."/>
            <person name="Barbe V."/>
            <person name="Chang J."/>
            <person name="Cruveiller S."/>
            <person name="Dossat C."/>
            <person name="Gillett W."/>
            <person name="Gruffaz C."/>
            <person name="Haugen E."/>
            <person name="Hourcade E."/>
            <person name="Levy R."/>
            <person name="Mangenot S."/>
            <person name="Muller E."/>
            <person name="Nadalig T."/>
            <person name="Pagni M."/>
            <person name="Penny C."/>
            <person name="Peyraud R."/>
            <person name="Robinson D.G."/>
            <person name="Roche D."/>
            <person name="Rouy Z."/>
            <person name="Saenampechek C."/>
            <person name="Salvignol G."/>
            <person name="Vallenet D."/>
            <person name="Wu Z."/>
            <person name="Marx C.J."/>
            <person name="Vorholt J.A."/>
            <person name="Olson M.V."/>
            <person name="Kaul R."/>
            <person name="Weissenbach J."/>
            <person name="Medigue C."/>
            <person name="Lidstrom M.E."/>
        </authorList>
    </citation>
    <scope>NUCLEOTIDE SEQUENCE [LARGE SCALE GENOMIC DNA]</scope>
    <source>
        <strain evidence="3">ATCC 14718 / DSM 1338 / JCM 2805 / NCIMB 9133 / AM1</strain>
    </source>
</reference>
<feature type="compositionally biased region" description="Low complexity" evidence="1">
    <location>
        <begin position="11"/>
        <end position="24"/>
    </location>
</feature>
<gene>
    <name evidence="2" type="ordered locus">MexAM1_p3METAp0020</name>
</gene>
<dbReference type="EMBL" id="CP001514">
    <property type="protein sequence ID" value="ACS44194.1"/>
    <property type="molecule type" value="Genomic_DNA"/>
</dbReference>
<accession>C5B6W2</accession>
<dbReference type="AlphaFoldDB" id="C5B6W2"/>
<evidence type="ECO:0000313" key="2">
    <source>
        <dbReference type="EMBL" id="ACS44194.1"/>
    </source>
</evidence>
<proteinExistence type="predicted"/>
<dbReference type="KEGG" id="mea:Mex_p30020"/>
<sequence>MPKHPPRRSRPAQWPSRRAAPAAPRCRRTHDMGRVIPFPTRRNASCPRPTTPEVRATLTVADDPRGSDTEEFAAGLREGTYAARHWIEREEFLALFEARLAGRLEFLRALQGCAFVRKEPAAASAPIAAFANYMYGRQGGGVAGPYAHGHRAGIMLCEPFVRSLH</sequence>
<dbReference type="Proteomes" id="UP000009081">
    <property type="component" value="Plasmid p3META1"/>
</dbReference>
<protein>
    <submittedName>
        <fullName evidence="2">Uncharacterized protein</fullName>
    </submittedName>
</protein>
<keyword evidence="3" id="KW-1185">Reference proteome</keyword>
<evidence type="ECO:0000256" key="1">
    <source>
        <dbReference type="SAM" id="MobiDB-lite"/>
    </source>
</evidence>
<keyword evidence="2" id="KW-0614">Plasmid</keyword>
<dbReference type="HOGENOM" id="CLU_1608906_0_0_5"/>
<feature type="compositionally biased region" description="Basic residues" evidence="1">
    <location>
        <begin position="1"/>
        <end position="10"/>
    </location>
</feature>
<name>C5B6W2_METEA</name>
<evidence type="ECO:0000313" key="3">
    <source>
        <dbReference type="Proteomes" id="UP000009081"/>
    </source>
</evidence>
<geneLocation type="plasmid" evidence="2 3">
    <name>p3META1</name>
</geneLocation>
<organism evidence="2 3">
    <name type="scientific">Methylorubrum extorquens (strain ATCC 14718 / DSM 1338 / JCM 2805 / NCIMB 9133 / AM1)</name>
    <name type="common">Methylobacterium extorquens</name>
    <dbReference type="NCBI Taxonomy" id="272630"/>
    <lineage>
        <taxon>Bacteria</taxon>
        <taxon>Pseudomonadati</taxon>
        <taxon>Pseudomonadota</taxon>
        <taxon>Alphaproteobacteria</taxon>
        <taxon>Hyphomicrobiales</taxon>
        <taxon>Methylobacteriaceae</taxon>
        <taxon>Methylorubrum</taxon>
    </lineage>
</organism>
<feature type="region of interest" description="Disordered" evidence="1">
    <location>
        <begin position="1"/>
        <end position="32"/>
    </location>
</feature>